<accession>A0A5B7H486</accession>
<name>A0A5B7H486_PORTR</name>
<evidence type="ECO:0000313" key="1">
    <source>
        <dbReference type="EMBL" id="MPC67411.1"/>
    </source>
</evidence>
<gene>
    <name evidence="1" type="ORF">E2C01_061586</name>
</gene>
<dbReference type="AlphaFoldDB" id="A0A5B7H486"/>
<organism evidence="1 2">
    <name type="scientific">Portunus trituberculatus</name>
    <name type="common">Swimming crab</name>
    <name type="synonym">Neptunus trituberculatus</name>
    <dbReference type="NCBI Taxonomy" id="210409"/>
    <lineage>
        <taxon>Eukaryota</taxon>
        <taxon>Metazoa</taxon>
        <taxon>Ecdysozoa</taxon>
        <taxon>Arthropoda</taxon>
        <taxon>Crustacea</taxon>
        <taxon>Multicrustacea</taxon>
        <taxon>Malacostraca</taxon>
        <taxon>Eumalacostraca</taxon>
        <taxon>Eucarida</taxon>
        <taxon>Decapoda</taxon>
        <taxon>Pleocyemata</taxon>
        <taxon>Brachyura</taxon>
        <taxon>Eubrachyura</taxon>
        <taxon>Portunoidea</taxon>
        <taxon>Portunidae</taxon>
        <taxon>Portuninae</taxon>
        <taxon>Portunus</taxon>
    </lineage>
</organism>
<proteinExistence type="predicted"/>
<dbReference type="Proteomes" id="UP000324222">
    <property type="component" value="Unassembled WGS sequence"/>
</dbReference>
<protein>
    <submittedName>
        <fullName evidence="1">Uncharacterized protein</fullName>
    </submittedName>
</protein>
<reference evidence="1 2" key="1">
    <citation type="submission" date="2019-05" db="EMBL/GenBank/DDBJ databases">
        <title>Another draft genome of Portunus trituberculatus and its Hox gene families provides insights of decapod evolution.</title>
        <authorList>
            <person name="Jeong J.-H."/>
            <person name="Song I."/>
            <person name="Kim S."/>
            <person name="Choi T."/>
            <person name="Kim D."/>
            <person name="Ryu S."/>
            <person name="Kim W."/>
        </authorList>
    </citation>
    <scope>NUCLEOTIDE SEQUENCE [LARGE SCALE GENOMIC DNA]</scope>
    <source>
        <tissue evidence="1">Muscle</tissue>
    </source>
</reference>
<comment type="caution">
    <text evidence="1">The sequence shown here is derived from an EMBL/GenBank/DDBJ whole genome shotgun (WGS) entry which is preliminary data.</text>
</comment>
<dbReference type="EMBL" id="VSRR010026198">
    <property type="protein sequence ID" value="MPC67411.1"/>
    <property type="molecule type" value="Genomic_DNA"/>
</dbReference>
<keyword evidence="2" id="KW-1185">Reference proteome</keyword>
<sequence>MLVQDGLHGLTLSGREGAGQRVVWAGLLSARDAPRLALAASQGAVGRALHGLAVSTPHSLSELTGLVPCMARHWGGSLFLGRLGSRRAGALPGCAGVWSERGRGRVGWLDVGRGGVFVSL</sequence>
<evidence type="ECO:0000313" key="2">
    <source>
        <dbReference type="Proteomes" id="UP000324222"/>
    </source>
</evidence>